<dbReference type="SUPFAM" id="SSF54197">
    <property type="entry name" value="HIT-like"/>
    <property type="match status" value="1"/>
</dbReference>
<dbReference type="GO" id="GO:0003725">
    <property type="term" value="F:double-stranded RNA binding"/>
    <property type="evidence" value="ECO:0007669"/>
    <property type="project" value="TreeGrafter"/>
</dbReference>
<feature type="region of interest" description="Disordered" evidence="2">
    <location>
        <begin position="209"/>
        <end position="259"/>
    </location>
</feature>
<reference evidence="4" key="1">
    <citation type="journal article" date="2020" name="Nat. Commun.">
        <title>Large-scale genome sequencing of mycorrhizal fungi provides insights into the early evolution of symbiotic traits.</title>
        <authorList>
            <person name="Miyauchi S."/>
            <person name="Kiss E."/>
            <person name="Kuo A."/>
            <person name="Drula E."/>
            <person name="Kohler A."/>
            <person name="Sanchez-Garcia M."/>
            <person name="Morin E."/>
            <person name="Andreopoulos B."/>
            <person name="Barry K.W."/>
            <person name="Bonito G."/>
            <person name="Buee M."/>
            <person name="Carver A."/>
            <person name="Chen C."/>
            <person name="Cichocki N."/>
            <person name="Clum A."/>
            <person name="Culley D."/>
            <person name="Crous P.W."/>
            <person name="Fauchery L."/>
            <person name="Girlanda M."/>
            <person name="Hayes R.D."/>
            <person name="Keri Z."/>
            <person name="LaButti K."/>
            <person name="Lipzen A."/>
            <person name="Lombard V."/>
            <person name="Magnuson J."/>
            <person name="Maillard F."/>
            <person name="Murat C."/>
            <person name="Nolan M."/>
            <person name="Ohm R.A."/>
            <person name="Pangilinan J."/>
            <person name="Pereira M.F."/>
            <person name="Perotto S."/>
            <person name="Peter M."/>
            <person name="Pfister S."/>
            <person name="Riley R."/>
            <person name="Sitrit Y."/>
            <person name="Stielow J.B."/>
            <person name="Szollosi G."/>
            <person name="Zifcakova L."/>
            <person name="Stursova M."/>
            <person name="Spatafora J.W."/>
            <person name="Tedersoo L."/>
            <person name="Vaario L.M."/>
            <person name="Yamada A."/>
            <person name="Yan M."/>
            <person name="Wang P."/>
            <person name="Xu J."/>
            <person name="Bruns T."/>
            <person name="Baldrian P."/>
            <person name="Vilgalys R."/>
            <person name="Dunand C."/>
            <person name="Henrissat B."/>
            <person name="Grigoriev I.V."/>
            <person name="Hibbett D."/>
            <person name="Nagy L.G."/>
            <person name="Martin F.M."/>
        </authorList>
    </citation>
    <scope>NUCLEOTIDE SEQUENCE</scope>
    <source>
        <strain evidence="4">UH-Tt-Lm1</strain>
    </source>
</reference>
<dbReference type="PANTHER" id="PTHR12486:SF4">
    <property type="entry name" value="APRATAXIN"/>
    <property type="match status" value="1"/>
</dbReference>
<evidence type="ECO:0000256" key="1">
    <source>
        <dbReference type="SAM" id="Coils"/>
    </source>
</evidence>
<dbReference type="GO" id="GO:1990165">
    <property type="term" value="F:single-strand break-containing DNA binding"/>
    <property type="evidence" value="ECO:0007669"/>
    <property type="project" value="TreeGrafter"/>
</dbReference>
<dbReference type="GO" id="GO:0030983">
    <property type="term" value="F:mismatched DNA binding"/>
    <property type="evidence" value="ECO:0007669"/>
    <property type="project" value="TreeGrafter"/>
</dbReference>
<evidence type="ECO:0000313" key="4">
    <source>
        <dbReference type="EMBL" id="KAF9792138.1"/>
    </source>
</evidence>
<dbReference type="GO" id="GO:0003697">
    <property type="term" value="F:single-stranded DNA binding"/>
    <property type="evidence" value="ECO:0007669"/>
    <property type="project" value="TreeGrafter"/>
</dbReference>
<dbReference type="GO" id="GO:0033699">
    <property type="term" value="F:DNA 5'-adenosine monophosphate hydrolase activity"/>
    <property type="evidence" value="ECO:0007669"/>
    <property type="project" value="TreeGrafter"/>
</dbReference>
<dbReference type="Pfam" id="PF16278">
    <property type="entry name" value="zf-C2HE"/>
    <property type="match status" value="1"/>
</dbReference>
<dbReference type="InterPro" id="IPR032566">
    <property type="entry name" value="Znf-C2HE"/>
</dbReference>
<dbReference type="EMBL" id="WIUZ02000001">
    <property type="protein sequence ID" value="KAF9792138.1"/>
    <property type="molecule type" value="Genomic_DNA"/>
</dbReference>
<keyword evidence="1" id="KW-0175">Coiled coil</keyword>
<feature type="domain" description="Aprataxin C2HE/C2H2/C2HC zinc finger" evidence="3">
    <location>
        <begin position="148"/>
        <end position="211"/>
    </location>
</feature>
<dbReference type="GO" id="GO:0005634">
    <property type="term" value="C:nucleus"/>
    <property type="evidence" value="ECO:0007669"/>
    <property type="project" value="TreeGrafter"/>
</dbReference>
<dbReference type="PANTHER" id="PTHR12486">
    <property type="entry name" value="APRATAXIN-RELATED"/>
    <property type="match status" value="1"/>
</dbReference>
<feature type="coiled-coil region" evidence="1">
    <location>
        <begin position="74"/>
        <end position="101"/>
    </location>
</feature>
<evidence type="ECO:0000259" key="3">
    <source>
        <dbReference type="Pfam" id="PF16278"/>
    </source>
</evidence>
<evidence type="ECO:0000313" key="5">
    <source>
        <dbReference type="Proteomes" id="UP000736335"/>
    </source>
</evidence>
<sequence length="259" mass="29655">MMFDLTILQKYAKRSPSSLPPTLLLTNSETSLTIFDKYPKATYHFLVLPRITADSGFTADELENLQTLLARGKKAEARGLIEGLKKDAQTAKEMVEKEMLKRHGYKWDVWIGFHAVPSLTHLHLHVISSDLCSPSLKHKKHYNSFHPNLGFFLHVDEVLAWFGQDSASFDQQLMSLQNNLHEPLLKEDLACWRCRETFKAMPKLKEHLVREKGAEASREKKSLQGKKRKRPEEGETGRTESDREVPSSKRQAVTNDVDT</sequence>
<dbReference type="OrthoDB" id="3512845at2759"/>
<keyword evidence="5" id="KW-1185">Reference proteome</keyword>
<gene>
    <name evidence="4" type="ORF">BJ322DRAFT_1027391</name>
</gene>
<feature type="compositionally biased region" description="Basic and acidic residues" evidence="2">
    <location>
        <begin position="230"/>
        <end position="247"/>
    </location>
</feature>
<feature type="compositionally biased region" description="Polar residues" evidence="2">
    <location>
        <begin position="248"/>
        <end position="259"/>
    </location>
</feature>
<reference evidence="4" key="2">
    <citation type="submission" date="2020-11" db="EMBL/GenBank/DDBJ databases">
        <authorList>
            <consortium name="DOE Joint Genome Institute"/>
            <person name="Kuo A."/>
            <person name="Miyauchi S."/>
            <person name="Kiss E."/>
            <person name="Drula E."/>
            <person name="Kohler A."/>
            <person name="Sanchez-Garcia M."/>
            <person name="Andreopoulos B."/>
            <person name="Barry K.W."/>
            <person name="Bonito G."/>
            <person name="Buee M."/>
            <person name="Carver A."/>
            <person name="Chen C."/>
            <person name="Cichocki N."/>
            <person name="Clum A."/>
            <person name="Culley D."/>
            <person name="Crous P.W."/>
            <person name="Fauchery L."/>
            <person name="Girlanda M."/>
            <person name="Hayes R."/>
            <person name="Keri Z."/>
            <person name="Labutti K."/>
            <person name="Lipzen A."/>
            <person name="Lombard V."/>
            <person name="Magnuson J."/>
            <person name="Maillard F."/>
            <person name="Morin E."/>
            <person name="Murat C."/>
            <person name="Nolan M."/>
            <person name="Ohm R."/>
            <person name="Pangilinan J."/>
            <person name="Pereira M."/>
            <person name="Perotto S."/>
            <person name="Peter M."/>
            <person name="Riley R."/>
            <person name="Sitrit Y."/>
            <person name="Stielow B."/>
            <person name="Szollosi G."/>
            <person name="Zifcakova L."/>
            <person name="Stursova M."/>
            <person name="Spatafora J.W."/>
            <person name="Tedersoo L."/>
            <person name="Vaario L.-M."/>
            <person name="Yamada A."/>
            <person name="Yan M."/>
            <person name="Wang P."/>
            <person name="Xu J."/>
            <person name="Bruns T."/>
            <person name="Baldrian P."/>
            <person name="Vilgalys R."/>
            <person name="Henrissat B."/>
            <person name="Grigoriev I.V."/>
            <person name="Hibbett D."/>
            <person name="Nagy L.G."/>
            <person name="Martin F.M."/>
        </authorList>
    </citation>
    <scope>NUCLEOTIDE SEQUENCE</scope>
    <source>
        <strain evidence="4">UH-Tt-Lm1</strain>
    </source>
</reference>
<dbReference type="Proteomes" id="UP000736335">
    <property type="component" value="Unassembled WGS sequence"/>
</dbReference>
<dbReference type="Gene3D" id="3.30.428.10">
    <property type="entry name" value="HIT-like"/>
    <property type="match status" value="1"/>
</dbReference>
<proteinExistence type="predicted"/>
<protein>
    <submittedName>
        <fullName evidence="4">HIT-like protein</fullName>
    </submittedName>
</protein>
<dbReference type="AlphaFoldDB" id="A0A9P6LCB7"/>
<evidence type="ECO:0000256" key="2">
    <source>
        <dbReference type="SAM" id="MobiDB-lite"/>
    </source>
</evidence>
<comment type="caution">
    <text evidence="4">The sequence shown here is derived from an EMBL/GenBank/DDBJ whole genome shotgun (WGS) entry which is preliminary data.</text>
</comment>
<accession>A0A9P6LCB7</accession>
<dbReference type="InterPro" id="IPR036265">
    <property type="entry name" value="HIT-like_sf"/>
</dbReference>
<feature type="compositionally biased region" description="Basic and acidic residues" evidence="2">
    <location>
        <begin position="209"/>
        <end position="222"/>
    </location>
</feature>
<dbReference type="Pfam" id="PF11969">
    <property type="entry name" value="DcpS_C"/>
    <property type="match status" value="1"/>
</dbReference>
<organism evidence="4 5">
    <name type="scientific">Thelephora terrestris</name>
    <dbReference type="NCBI Taxonomy" id="56493"/>
    <lineage>
        <taxon>Eukaryota</taxon>
        <taxon>Fungi</taxon>
        <taxon>Dikarya</taxon>
        <taxon>Basidiomycota</taxon>
        <taxon>Agaricomycotina</taxon>
        <taxon>Agaricomycetes</taxon>
        <taxon>Thelephorales</taxon>
        <taxon>Thelephoraceae</taxon>
        <taxon>Thelephora</taxon>
    </lineage>
</organism>
<dbReference type="GO" id="GO:0000012">
    <property type="term" value="P:single strand break repair"/>
    <property type="evidence" value="ECO:0007669"/>
    <property type="project" value="TreeGrafter"/>
</dbReference>
<name>A0A9P6LCB7_9AGAM</name>